<evidence type="ECO:0000256" key="4">
    <source>
        <dbReference type="ARBA" id="ARBA00022989"/>
    </source>
</evidence>
<evidence type="ECO:0000256" key="6">
    <source>
        <dbReference type="ARBA" id="ARBA00023136"/>
    </source>
</evidence>
<feature type="region of interest" description="Disordered" evidence="7">
    <location>
        <begin position="116"/>
        <end position="139"/>
    </location>
</feature>
<keyword evidence="5" id="KW-0496">Mitochondrion</keyword>
<organism evidence="11 12">
    <name type="scientific">Pleurodeles waltl</name>
    <name type="common">Iberian ribbed newt</name>
    <dbReference type="NCBI Taxonomy" id="8319"/>
    <lineage>
        <taxon>Eukaryota</taxon>
        <taxon>Metazoa</taxon>
        <taxon>Chordata</taxon>
        <taxon>Craniata</taxon>
        <taxon>Vertebrata</taxon>
        <taxon>Euteleostomi</taxon>
        <taxon>Amphibia</taxon>
        <taxon>Batrachia</taxon>
        <taxon>Caudata</taxon>
        <taxon>Salamandroidea</taxon>
        <taxon>Salamandridae</taxon>
        <taxon>Pleurodelinae</taxon>
        <taxon>Pleurodeles</taxon>
    </lineage>
</organism>
<keyword evidence="6 8" id="KW-0472">Membrane</keyword>
<evidence type="ECO:0008006" key="13">
    <source>
        <dbReference type="Google" id="ProtNLM"/>
    </source>
</evidence>
<gene>
    <name evidence="11" type="ORF">NDU88_001861</name>
</gene>
<dbReference type="FunFam" id="1.10.1410.40:FF:000003">
    <property type="entry name" value="Mitochondrial dynamics protein MID51"/>
    <property type="match status" value="1"/>
</dbReference>
<evidence type="ECO:0000256" key="2">
    <source>
        <dbReference type="ARBA" id="ARBA00022692"/>
    </source>
</evidence>
<keyword evidence="3" id="KW-1000">Mitochondrion outer membrane</keyword>
<feature type="region of interest" description="Disordered" evidence="7">
    <location>
        <begin position="1"/>
        <end position="20"/>
    </location>
</feature>
<keyword evidence="12" id="KW-1185">Reference proteome</keyword>
<dbReference type="Gene3D" id="1.10.1410.40">
    <property type="match status" value="1"/>
</dbReference>
<dbReference type="InterPro" id="IPR046906">
    <property type="entry name" value="Mab-21_HhH/H2TH-like"/>
</dbReference>
<evidence type="ECO:0000256" key="5">
    <source>
        <dbReference type="ARBA" id="ARBA00023128"/>
    </source>
</evidence>
<dbReference type="Proteomes" id="UP001066276">
    <property type="component" value="Chromosome 10"/>
</dbReference>
<dbReference type="GO" id="GO:0090141">
    <property type="term" value="P:positive regulation of mitochondrial fission"/>
    <property type="evidence" value="ECO:0007669"/>
    <property type="project" value="TreeGrafter"/>
</dbReference>
<dbReference type="GO" id="GO:0007005">
    <property type="term" value="P:mitochondrion organization"/>
    <property type="evidence" value="ECO:0007669"/>
    <property type="project" value="InterPro"/>
</dbReference>
<dbReference type="InterPro" id="IPR045909">
    <property type="entry name" value="MID49/MID51"/>
</dbReference>
<evidence type="ECO:0000256" key="3">
    <source>
        <dbReference type="ARBA" id="ARBA00022787"/>
    </source>
</evidence>
<dbReference type="InterPro" id="IPR049097">
    <property type="entry name" value="MID51-like_C"/>
</dbReference>
<dbReference type="GO" id="GO:0005741">
    <property type="term" value="C:mitochondrial outer membrane"/>
    <property type="evidence" value="ECO:0007669"/>
    <property type="project" value="UniProtKB-SubCell"/>
</dbReference>
<evidence type="ECO:0000313" key="11">
    <source>
        <dbReference type="EMBL" id="KAJ1096730.1"/>
    </source>
</evidence>
<dbReference type="InterPro" id="IPR024810">
    <property type="entry name" value="MAB21L/cGLR"/>
</dbReference>
<feature type="domain" description="Mitochondrial dynamics protein MID51-like C-terminal" evidence="10">
    <location>
        <begin position="175"/>
        <end position="365"/>
    </location>
</feature>
<evidence type="ECO:0000256" key="1">
    <source>
        <dbReference type="ARBA" id="ARBA00004572"/>
    </source>
</evidence>
<keyword evidence="4 8" id="KW-1133">Transmembrane helix</keyword>
<evidence type="ECO:0000256" key="8">
    <source>
        <dbReference type="SAM" id="Phobius"/>
    </source>
</evidence>
<comment type="caution">
    <text evidence="11">The sequence shown here is derived from an EMBL/GenBank/DDBJ whole genome shotgun (WGS) entry which is preliminary data.</text>
</comment>
<dbReference type="Pfam" id="PF20266">
    <property type="entry name" value="Mab-21_C"/>
    <property type="match status" value="1"/>
</dbReference>
<protein>
    <recommendedName>
        <fullName evidence="13">Mab-21-like HhH/H2TH-like domain-containing protein</fullName>
    </recommendedName>
</protein>
<dbReference type="EMBL" id="JANPWB010000014">
    <property type="protein sequence ID" value="KAJ1096730.1"/>
    <property type="molecule type" value="Genomic_DNA"/>
</dbReference>
<dbReference type="SMART" id="SM01265">
    <property type="entry name" value="Mab-21"/>
    <property type="match status" value="1"/>
</dbReference>
<evidence type="ECO:0000313" key="12">
    <source>
        <dbReference type="Proteomes" id="UP001066276"/>
    </source>
</evidence>
<reference evidence="11" key="1">
    <citation type="journal article" date="2022" name="bioRxiv">
        <title>Sequencing and chromosome-scale assembly of the giantPleurodeles waltlgenome.</title>
        <authorList>
            <person name="Brown T."/>
            <person name="Elewa A."/>
            <person name="Iarovenko S."/>
            <person name="Subramanian E."/>
            <person name="Araus A.J."/>
            <person name="Petzold A."/>
            <person name="Susuki M."/>
            <person name="Suzuki K.-i.T."/>
            <person name="Hayashi T."/>
            <person name="Toyoda A."/>
            <person name="Oliveira C."/>
            <person name="Osipova E."/>
            <person name="Leigh N.D."/>
            <person name="Simon A."/>
            <person name="Yun M.H."/>
        </authorList>
    </citation>
    <scope>NUCLEOTIDE SEQUENCE</scope>
    <source>
        <strain evidence="11">20211129_DDA</strain>
        <tissue evidence="11">Liver</tissue>
    </source>
</reference>
<keyword evidence="2 8" id="KW-0812">Transmembrane</keyword>
<evidence type="ECO:0000259" key="10">
    <source>
        <dbReference type="Pfam" id="PF21297"/>
    </source>
</evidence>
<dbReference type="Pfam" id="PF21297">
    <property type="entry name" value="MID51-like_C"/>
    <property type="match status" value="1"/>
</dbReference>
<proteinExistence type="predicted"/>
<evidence type="ECO:0000256" key="7">
    <source>
        <dbReference type="SAM" id="MobiDB-lite"/>
    </source>
</evidence>
<dbReference type="AlphaFoldDB" id="A0AAV7M1P3"/>
<dbReference type="Gene3D" id="3.30.460.90">
    <property type="match status" value="1"/>
</dbReference>
<accession>A0AAV7M1P3</accession>
<evidence type="ECO:0000259" key="9">
    <source>
        <dbReference type="Pfam" id="PF20266"/>
    </source>
</evidence>
<comment type="subcellular location">
    <subcellularLocation>
        <location evidence="1">Mitochondrion outer membrane</location>
        <topology evidence="1">Single-pass membrane protein</topology>
    </subcellularLocation>
</comment>
<dbReference type="PANTHER" id="PTHR16451">
    <property type="entry name" value="MITOCHONDRIAL DYNAMICS PROTEINS 49/51 FAMILY MEMBER"/>
    <property type="match status" value="1"/>
</dbReference>
<feature type="transmembrane region" description="Helical" evidence="8">
    <location>
        <begin position="43"/>
        <end position="67"/>
    </location>
</feature>
<name>A0AAV7M1P3_PLEWA</name>
<sequence>MNNSIQDDQHEHKNASTSFKMAELVQKKGKKRNDDGLGTVVDFLLANARLVLGIGGAAMLGIATLAVKRIIDRAASPPDDEKETSKAEQKCIDESWKELSLLRASPKLFRKSNREALTAPMPSPPESKAAPEPQSEKLVQEEIKADPKRIPLSFTLQEKLLDYCHCHITVSDDDVSKCLQLTKAVLSEMQDFLCNKFPHLPFGAMKIVGPLVDGLEVLSVDHACFTVPLGLEPALWSLIPGEHTILNTPDFWLVKRVDLEYITRGSSPWDRFLVGGYLSSNVIIDFLHKILVGSINWPSIGTMLGGIIRPVVAPGELRLEVSHESIQLSIDVTPVIKMGHTVLLARSLENSPAENLWLQSFYVTEISQLRDLDQKDTGKRWCCLKILKGICKSHQRLKKLTGSHLAHVILHLSERESDWREEALGDRFQQVIEELIGYLENGFLPCYFNNKMNMFSELCAEDIDEMGYTFYSALSSLEVLIQKHT</sequence>
<feature type="domain" description="Mab-21-like HhH/H2TH-like" evidence="9">
    <location>
        <begin position="382"/>
        <end position="466"/>
    </location>
</feature>
<dbReference type="PANTHER" id="PTHR16451:SF11">
    <property type="entry name" value="MITOCHONDRIAL DYNAMICS PROTEIN MID49"/>
    <property type="match status" value="1"/>
</dbReference>